<dbReference type="SUPFAM" id="SSF143011">
    <property type="entry name" value="RelE-like"/>
    <property type="match status" value="1"/>
</dbReference>
<evidence type="ECO:0000313" key="2">
    <source>
        <dbReference type="EMBL" id="MBE9252422.1"/>
    </source>
</evidence>
<dbReference type="Pfam" id="PF05016">
    <property type="entry name" value="ParE_toxin"/>
    <property type="match status" value="1"/>
</dbReference>
<dbReference type="RefSeq" id="WP_194018576.1">
    <property type="nucleotide sequence ID" value="NZ_JADEVV010000002.1"/>
</dbReference>
<accession>A0ABR9VM51</accession>
<dbReference type="Proteomes" id="UP000658720">
    <property type="component" value="Unassembled WGS sequence"/>
</dbReference>
<protein>
    <submittedName>
        <fullName evidence="2">Type II toxin-antitoxin system RelE/ParE family toxin</fullName>
    </submittedName>
</protein>
<keyword evidence="3" id="KW-1185">Reference proteome</keyword>
<comment type="caution">
    <text evidence="2">The sequence shown here is derived from an EMBL/GenBank/DDBJ whole genome shotgun (WGS) entry which is preliminary data.</text>
</comment>
<name>A0ABR9VM51_9SYNC</name>
<keyword evidence="1" id="KW-1277">Toxin-antitoxin system</keyword>
<dbReference type="EMBL" id="JADEVV010000002">
    <property type="protein sequence ID" value="MBE9252422.1"/>
    <property type="molecule type" value="Genomic_DNA"/>
</dbReference>
<dbReference type="PANTHER" id="PTHR38813:SF1">
    <property type="entry name" value="TOXIN RELE1-RELATED"/>
    <property type="match status" value="1"/>
</dbReference>
<organism evidence="2 3">
    <name type="scientific">Synechocystis salina LEGE 00031</name>
    <dbReference type="NCBI Taxonomy" id="1828736"/>
    <lineage>
        <taxon>Bacteria</taxon>
        <taxon>Bacillati</taxon>
        <taxon>Cyanobacteriota</taxon>
        <taxon>Cyanophyceae</taxon>
        <taxon>Synechococcales</taxon>
        <taxon>Merismopediaceae</taxon>
        <taxon>Synechocystis</taxon>
    </lineage>
</organism>
<sequence length="89" mass="10838">MDVQYFPSFIKDLKRLKHSPQYELIKSLVFDEIPQLEQIQSIPNVKKLKGEDNAYRIRLGDYRIGFYIQNESIILARVIHRREFYRYFP</sequence>
<dbReference type="Gene3D" id="3.30.2310.20">
    <property type="entry name" value="RelE-like"/>
    <property type="match status" value="1"/>
</dbReference>
<proteinExistence type="predicted"/>
<dbReference type="PANTHER" id="PTHR38813">
    <property type="match status" value="1"/>
</dbReference>
<evidence type="ECO:0000313" key="3">
    <source>
        <dbReference type="Proteomes" id="UP000658720"/>
    </source>
</evidence>
<dbReference type="InterPro" id="IPR035093">
    <property type="entry name" value="RelE/ParE_toxin_dom_sf"/>
</dbReference>
<evidence type="ECO:0000256" key="1">
    <source>
        <dbReference type="ARBA" id="ARBA00022649"/>
    </source>
</evidence>
<dbReference type="InterPro" id="IPR052747">
    <property type="entry name" value="TA_system_RelE_toxin"/>
</dbReference>
<gene>
    <name evidence="2" type="ORF">IQ217_00850</name>
</gene>
<dbReference type="InterPro" id="IPR007712">
    <property type="entry name" value="RelE/ParE_toxin"/>
</dbReference>
<reference evidence="2 3" key="1">
    <citation type="submission" date="2020-10" db="EMBL/GenBank/DDBJ databases">
        <authorList>
            <person name="Castelo-Branco R."/>
            <person name="Eusebio N."/>
            <person name="Adriana R."/>
            <person name="Vieira A."/>
            <person name="Brugerolle De Fraissinette N."/>
            <person name="Rezende De Castro R."/>
            <person name="Schneider M.P."/>
            <person name="Vasconcelos V."/>
            <person name="Leao P.N."/>
        </authorList>
    </citation>
    <scope>NUCLEOTIDE SEQUENCE [LARGE SCALE GENOMIC DNA]</scope>
    <source>
        <strain evidence="2 3">LEGE 00031</strain>
    </source>
</reference>